<proteinExistence type="predicted"/>
<dbReference type="EMBL" id="JAPDGR010001623">
    <property type="protein sequence ID" value="KAJ2980946.1"/>
    <property type="molecule type" value="Genomic_DNA"/>
</dbReference>
<dbReference type="Proteomes" id="UP001143856">
    <property type="component" value="Unassembled WGS sequence"/>
</dbReference>
<evidence type="ECO:0000313" key="1">
    <source>
        <dbReference type="EMBL" id="KAJ2980946.1"/>
    </source>
</evidence>
<gene>
    <name evidence="1" type="ORF">NUW58_g6812</name>
</gene>
<protein>
    <submittedName>
        <fullName evidence="1">Uncharacterized protein</fullName>
    </submittedName>
</protein>
<organism evidence="1 2">
    <name type="scientific">Xylaria curta</name>
    <dbReference type="NCBI Taxonomy" id="42375"/>
    <lineage>
        <taxon>Eukaryota</taxon>
        <taxon>Fungi</taxon>
        <taxon>Dikarya</taxon>
        <taxon>Ascomycota</taxon>
        <taxon>Pezizomycotina</taxon>
        <taxon>Sordariomycetes</taxon>
        <taxon>Xylariomycetidae</taxon>
        <taxon>Xylariales</taxon>
        <taxon>Xylariaceae</taxon>
        <taxon>Xylaria</taxon>
    </lineage>
</organism>
<reference evidence="1" key="1">
    <citation type="submission" date="2022-10" db="EMBL/GenBank/DDBJ databases">
        <title>Genome Sequence of Xylaria curta.</title>
        <authorList>
            <person name="Buettner E."/>
        </authorList>
    </citation>
    <scope>NUCLEOTIDE SEQUENCE</scope>
    <source>
        <strain evidence="1">Babe10</strain>
    </source>
</reference>
<evidence type="ECO:0000313" key="2">
    <source>
        <dbReference type="Proteomes" id="UP001143856"/>
    </source>
</evidence>
<sequence length="1126" mass="121264">MGETLLLNPGIADEDHVSSGNGRGGVFYQLLQAYRNPTYDSPPDPQFKRSETPGSSGAATPTRRKWYEQDREARSQETIAGLAAASVKLATPNDMTSGVPIPPEVRKRRGHKRTTSGRIMSMMGLAREEEVKITVHVADILKRQKYIVKMCRALMLFGAPTHRLEEYLAMTARVLEIDSQFLYLPDCMIISFDDVLTHTTEVKIVRTAQSVNLGKLKDVHDIYKEVLHDVISLDDALSRLDHVIKAEPRYPVWVCVLMYGFASAAVSCFFKARLIDLPIIFALGTLLGFLQLIVAPRSKTYNPVFEVSASILLSFLARAFGSIRSGNVFCFSAITQGSIALILPGWLVLSSALELHSKAMVPGAIRLVYAIIYSLFLVYGITVGTALYGAIDSNAVMETTCQNPLSPYWNFLFVPLYIFFITFTVQAKWTQMPAMIIIALAGYTVNFFTSQRFAASPSIAYTFGAFTVGVLANLYSRIRHGVAAAVLLPAVYIQVPGSLASTGAITSGLVIAANLTNADATNNSGTDTAQLNASIFNVAASMIQIAIGITVGLLMSALVVYPMEALIEHRTDREQRIPVTTWANKMAKLTNYIAFVNSETGLNQIGHFDVEKNTIQPLSFLSGTPVKNLYQVIEAGSPEKLVATGPPISAGSVKILPTISGRDVLAVGKNYMEHAKEFNSSGYDSSDKVDRPSHPVIFTKRATSIIANHEDVLLHEDFTSTADYEGEIGGPIAVPKEDLPTTLRIQTRVNGELRQDSTTNDLIFPIPELLAVLSSGQTLQPGDVLATGTPAGVGIGKQPPVFLKPGDEISISVTGLGTLTNKIAQPLPRDDAVPAVSSASAFELTNGDRTASEGAGLTLINGKLISYQLIGSGSENMIFVHGLGGTKEYWMPLISTLSLANSATLHLYDFEGHGLSPTHPLDEITIESLAADLGSIFQTANISTSAPATIFAFSLGCLVAIKFILENPGLVKRLVLIGPPPSPLPKQPALFPSPRHSGADECMAAVADVAVGPSTSDFSKRHNPLAITAIRLSLLGQDPEAYAKACHALAGATTRLDFEKLDVDTLIIAGRVDKSSTPALCEEYRSNIKNSRLVILENAGHWLVFEDLVGVARAVSEALKPVSGMA</sequence>
<comment type="caution">
    <text evidence="1">The sequence shown here is derived from an EMBL/GenBank/DDBJ whole genome shotgun (WGS) entry which is preliminary data.</text>
</comment>
<accession>A0ACC1NQT2</accession>
<name>A0ACC1NQT2_9PEZI</name>
<keyword evidence="2" id="KW-1185">Reference proteome</keyword>